<dbReference type="RefSeq" id="WP_217793468.1">
    <property type="nucleotide sequence ID" value="NZ_JAHSPG010000015.1"/>
</dbReference>
<name>A0A9E2W472_9BACT</name>
<accession>A0A9E2W472</accession>
<evidence type="ECO:0000313" key="2">
    <source>
        <dbReference type="Proteomes" id="UP000812270"/>
    </source>
</evidence>
<comment type="caution">
    <text evidence="1">The sequence shown here is derived from an EMBL/GenBank/DDBJ whole genome shotgun (WGS) entry which is preliminary data.</text>
</comment>
<sequence>MMKKYQVSIDFSWDDEFMTLVPAHRTYINYLINKDIVEYYAVSMEKRRTWITINAEDKETVEAYLIKSPLYKYWTYEIDELFVLDGHGFRLPSLQMN</sequence>
<gene>
    <name evidence="1" type="ORF">KTO63_19530</name>
</gene>
<dbReference type="AlphaFoldDB" id="A0A9E2W472"/>
<evidence type="ECO:0000313" key="1">
    <source>
        <dbReference type="EMBL" id="MBV4359370.1"/>
    </source>
</evidence>
<dbReference type="Proteomes" id="UP000812270">
    <property type="component" value="Unassembled WGS sequence"/>
</dbReference>
<reference evidence="1" key="1">
    <citation type="submission" date="2021-06" db="EMBL/GenBank/DDBJ databases">
        <authorList>
            <person name="Huq M.A."/>
        </authorList>
    </citation>
    <scope>NUCLEOTIDE SEQUENCE</scope>
    <source>
        <strain evidence="1">MAH-26</strain>
    </source>
</reference>
<protein>
    <submittedName>
        <fullName evidence="1">Uncharacterized protein</fullName>
    </submittedName>
</protein>
<organism evidence="1 2">
    <name type="scientific">Pinibacter aurantiacus</name>
    <dbReference type="NCBI Taxonomy" id="2851599"/>
    <lineage>
        <taxon>Bacteria</taxon>
        <taxon>Pseudomonadati</taxon>
        <taxon>Bacteroidota</taxon>
        <taxon>Chitinophagia</taxon>
        <taxon>Chitinophagales</taxon>
        <taxon>Chitinophagaceae</taxon>
        <taxon>Pinibacter</taxon>
    </lineage>
</organism>
<proteinExistence type="predicted"/>
<keyword evidence="2" id="KW-1185">Reference proteome</keyword>
<dbReference type="EMBL" id="JAHSPG010000015">
    <property type="protein sequence ID" value="MBV4359370.1"/>
    <property type="molecule type" value="Genomic_DNA"/>
</dbReference>